<organism evidence="1 2">
    <name type="scientific">Schaalia cardiffensis F0333</name>
    <dbReference type="NCBI Taxonomy" id="888050"/>
    <lineage>
        <taxon>Bacteria</taxon>
        <taxon>Bacillati</taxon>
        <taxon>Actinomycetota</taxon>
        <taxon>Actinomycetes</taxon>
        <taxon>Actinomycetales</taxon>
        <taxon>Actinomycetaceae</taxon>
        <taxon>Schaalia</taxon>
    </lineage>
</organism>
<evidence type="ECO:0000313" key="1">
    <source>
        <dbReference type="EMBL" id="ENO19216.1"/>
    </source>
</evidence>
<keyword evidence="1" id="KW-0456">Lyase</keyword>
<sequence length="44" mass="4751">MASKARAAVLSDGALQDTSLHYGHFYDGPLQDGAEFVESPQKNQ</sequence>
<proteinExistence type="predicted"/>
<evidence type="ECO:0000313" key="2">
    <source>
        <dbReference type="Proteomes" id="UP000013015"/>
    </source>
</evidence>
<accession>N6X6D7</accession>
<name>N6X6D7_9ACTO</name>
<keyword evidence="2" id="KW-1185">Reference proteome</keyword>
<dbReference type="Proteomes" id="UP000013015">
    <property type="component" value="Unassembled WGS sequence"/>
</dbReference>
<dbReference type="AlphaFoldDB" id="N6X6D7"/>
<dbReference type="EC" id="4.1.2.25" evidence="1"/>
<dbReference type="PATRIC" id="fig|888050.3.peg.134"/>
<comment type="caution">
    <text evidence="1">The sequence shown here is derived from an EMBL/GenBank/DDBJ whole genome shotgun (WGS) entry which is preliminary data.</text>
</comment>
<dbReference type="GO" id="GO:0004150">
    <property type="term" value="F:dihydroneopterin aldolase activity"/>
    <property type="evidence" value="ECO:0007669"/>
    <property type="project" value="UniProtKB-EC"/>
</dbReference>
<gene>
    <name evidence="1" type="primary">folB</name>
    <name evidence="1" type="ORF">HMPREF9004_0135</name>
</gene>
<protein>
    <submittedName>
        <fullName evidence="1">Dihydroneopterin aldolase</fullName>
        <ecNumber evidence="1">4.1.2.25</ecNumber>
    </submittedName>
</protein>
<dbReference type="EMBL" id="AQHZ01000001">
    <property type="protein sequence ID" value="ENO19216.1"/>
    <property type="molecule type" value="Genomic_DNA"/>
</dbReference>
<dbReference type="HOGENOM" id="CLU_3211209_0_0_11"/>
<dbReference type="STRING" id="888050.HMPREF9004_0135"/>
<reference evidence="1 2" key="1">
    <citation type="submission" date="2013-03" db="EMBL/GenBank/DDBJ databases">
        <title>Reference genome for the Human Microbiome Project.</title>
        <authorList>
            <person name="Aqrawi P."/>
            <person name="Ayvaz T."/>
            <person name="Bess C."/>
            <person name="Blankenburg K."/>
            <person name="Coyle M."/>
            <person name="Deng J."/>
            <person name="Forbes L."/>
            <person name="Fowler G."/>
            <person name="Francisco L."/>
            <person name="Fu Q."/>
            <person name="Gibbs R."/>
            <person name="Gross S."/>
            <person name="Gubbala S."/>
            <person name="Hale W."/>
            <person name="Hemphill L."/>
            <person name="Highlander S."/>
            <person name="Hirani K."/>
            <person name="Jackson L."/>
            <person name="Jakkamsetti A."/>
            <person name="Javaid M."/>
            <person name="Jayaseelan J.C."/>
            <person name="Jiang H."/>
            <person name="Joshi V."/>
            <person name="Korchina V."/>
            <person name="Kovar C."/>
            <person name="Lara F."/>
            <person name="Lee S."/>
            <person name="Liu Y."/>
            <person name="Mata R."/>
            <person name="Mathew T."/>
            <person name="Munidasa M."/>
            <person name="Muzny D."/>
            <person name="Nazareth L."/>
            <person name="Ngo R."/>
            <person name="Nguyen L."/>
            <person name="Nguyen N."/>
            <person name="Okwuonu G."/>
            <person name="Ongeri F."/>
            <person name="Palculict T."/>
            <person name="Patil S."/>
            <person name="Petrosino J."/>
            <person name="Pham C."/>
            <person name="Pham P."/>
            <person name="Pu L.-L."/>
            <person name="Qin X."/>
            <person name="Qu J."/>
            <person name="Reid J."/>
            <person name="Ross M."/>
            <person name="Ruth R."/>
            <person name="Saada N."/>
            <person name="San Lucas F."/>
            <person name="Santibanez J."/>
            <person name="Shang Y."/>
            <person name="Simmons D."/>
            <person name="Song X.-Z."/>
            <person name="Tang L.-Y."/>
            <person name="Thornton R."/>
            <person name="Warren J."/>
            <person name="Weissenberger G."/>
            <person name="Wilczek-Boney K."/>
            <person name="Worley K."/>
            <person name="Youmans B."/>
            <person name="Zhang J."/>
            <person name="Zhang L."/>
            <person name="Zhao Z."/>
            <person name="Zhou C."/>
            <person name="Zhu D."/>
            <person name="Zhu Y."/>
        </authorList>
    </citation>
    <scope>NUCLEOTIDE SEQUENCE [LARGE SCALE GENOMIC DNA]</scope>
    <source>
        <strain evidence="1 2">F0333</strain>
    </source>
</reference>